<dbReference type="PANTHER" id="PTHR48207">
    <property type="entry name" value="SUCCINATE--HYDROXYMETHYLGLUTARATE COA-TRANSFERASE"/>
    <property type="match status" value="1"/>
</dbReference>
<comment type="caution">
    <text evidence="2">The sequence shown here is derived from an EMBL/GenBank/DDBJ whole genome shotgun (WGS) entry which is preliminary data.</text>
</comment>
<dbReference type="EMBL" id="LAZR01001998">
    <property type="protein sequence ID" value="KKN35959.1"/>
    <property type="molecule type" value="Genomic_DNA"/>
</dbReference>
<evidence type="ECO:0000313" key="2">
    <source>
        <dbReference type="EMBL" id="KKN35959.1"/>
    </source>
</evidence>
<accession>A0A0F9Q0G3</accession>
<dbReference type="Gene3D" id="3.40.50.10540">
    <property type="entry name" value="Crotonobetainyl-coa:carnitine coa-transferase, domain 1"/>
    <property type="match status" value="1"/>
</dbReference>
<evidence type="ECO:0000256" key="1">
    <source>
        <dbReference type="ARBA" id="ARBA00022679"/>
    </source>
</evidence>
<dbReference type="GO" id="GO:0008410">
    <property type="term" value="F:CoA-transferase activity"/>
    <property type="evidence" value="ECO:0007669"/>
    <property type="project" value="TreeGrafter"/>
</dbReference>
<dbReference type="InterPro" id="IPR050483">
    <property type="entry name" value="CoA-transferase_III_domain"/>
</dbReference>
<proteinExistence type="predicted"/>
<evidence type="ECO:0008006" key="3">
    <source>
        <dbReference type="Google" id="ProtNLM"/>
    </source>
</evidence>
<name>A0A0F9Q0G3_9ZZZZ</name>
<dbReference type="Gene3D" id="3.30.1540.10">
    <property type="entry name" value="formyl-coa transferase, domain 3"/>
    <property type="match status" value="1"/>
</dbReference>
<gene>
    <name evidence="2" type="ORF">LCGC14_0778440</name>
</gene>
<dbReference type="PANTHER" id="PTHR48207:SF3">
    <property type="entry name" value="SUCCINATE--HYDROXYMETHYLGLUTARATE COA-TRANSFERASE"/>
    <property type="match status" value="1"/>
</dbReference>
<dbReference type="InterPro" id="IPR044855">
    <property type="entry name" value="CoA-Trfase_III_dom3_sf"/>
</dbReference>
<keyword evidence="1" id="KW-0808">Transferase</keyword>
<dbReference type="InterPro" id="IPR023606">
    <property type="entry name" value="CoA-Trfase_III_dom_1_sf"/>
</dbReference>
<dbReference type="AlphaFoldDB" id="A0A0F9Q0G3"/>
<protein>
    <recommendedName>
        <fullName evidence="3">CoA transferase</fullName>
    </recommendedName>
</protein>
<sequence>MLPLESLPVQTCGEGVTWLEGVKVLDLTTSIAGPVATMLLADLGADVLKVERPGGGDDTRHWGPPDLDGESLWFLSANRNKRSVVLNFIDPAGRRVLEQLIERADVVVVNSILRTQQKLGIDYESLVKINPKLVFVSITGFGLTGERANWTCYDLIAEGYSGVMDLTGESDSAPQKIGAPAADMLAAVDAAYATVGALFDAMRTGRSHKLDISLVGSMTRFLSPRIMSYLGSGEVPRRSGGTDSVIAVYQAFDTADYPITLGLGNDGIWKRFWKVLGRPEKAADSSRGSNAGRRTQRAAIVNEIQEVLIGKSRSYWLDLFRGAGIPAGPINSVDQLVEDEYFQANGMFYRVASGSSTIPQVGSAMRLDDSTETLRSLPPRLGQHTGEVLQSLGYGQSEIHQLCEEGVIEIFQYVTQ</sequence>
<dbReference type="Pfam" id="PF02515">
    <property type="entry name" value="CoA_transf_3"/>
    <property type="match status" value="1"/>
</dbReference>
<dbReference type="InterPro" id="IPR003673">
    <property type="entry name" value="CoA-Trfase_fam_III"/>
</dbReference>
<dbReference type="SUPFAM" id="SSF89796">
    <property type="entry name" value="CoA-transferase family III (CaiB/BaiF)"/>
    <property type="match status" value="1"/>
</dbReference>
<organism evidence="2">
    <name type="scientific">marine sediment metagenome</name>
    <dbReference type="NCBI Taxonomy" id="412755"/>
    <lineage>
        <taxon>unclassified sequences</taxon>
        <taxon>metagenomes</taxon>
        <taxon>ecological metagenomes</taxon>
    </lineage>
</organism>
<reference evidence="2" key="1">
    <citation type="journal article" date="2015" name="Nature">
        <title>Complex archaea that bridge the gap between prokaryotes and eukaryotes.</title>
        <authorList>
            <person name="Spang A."/>
            <person name="Saw J.H."/>
            <person name="Jorgensen S.L."/>
            <person name="Zaremba-Niedzwiedzka K."/>
            <person name="Martijn J."/>
            <person name="Lind A.E."/>
            <person name="van Eijk R."/>
            <person name="Schleper C."/>
            <person name="Guy L."/>
            <person name="Ettema T.J."/>
        </authorList>
    </citation>
    <scope>NUCLEOTIDE SEQUENCE</scope>
</reference>